<feature type="domain" description="UspA" evidence="2">
    <location>
        <begin position="224"/>
        <end position="277"/>
    </location>
</feature>
<gene>
    <name evidence="3" type="ORF">BB934_40505</name>
    <name evidence="4" type="ORF">BB934_44155</name>
</gene>
<dbReference type="Pfam" id="PF00582">
    <property type="entry name" value="Usp"/>
    <property type="match status" value="1"/>
</dbReference>
<sequence length="278" mass="30095">MKSILIPVEEHVLIHPVLETALLLGQVLDGYLEAMAITPNMPPYIASDITIGDLSFLDPELRRERATASRRLFETFMAAQGVPRFDAESTGLSFGWRRIDLEDDDFVGSYGRAFDIIVLGRPSDQPNHPRLPSVEAALFDSGRPVLLVPPTAPATLGTTVVIAWNRSTETARAVALAMPLLAEAQRIVVIDFDDWGVSGPSTQDLSHTLARNGLPVETRTVPNPHGHAGEAILTAAVSLGCDLLVKGAYTQSRLRQFIFGGATSHILSNTTMPVLMAH</sequence>
<geneLocation type="plasmid" evidence="3">
    <name>unnamed2</name>
</geneLocation>
<dbReference type="Gene3D" id="3.40.50.12370">
    <property type="match status" value="1"/>
</dbReference>
<geneLocation type="plasmid" evidence="4">
    <name>unnamed4</name>
</geneLocation>
<protein>
    <recommendedName>
        <fullName evidence="2">UspA domain-containing protein</fullName>
    </recommendedName>
</protein>
<dbReference type="KEGG" id="moc:BB934_40505"/>
<evidence type="ECO:0000313" key="3">
    <source>
        <dbReference type="EMBL" id="ANY84479.1"/>
    </source>
</evidence>
<evidence type="ECO:0000259" key="2">
    <source>
        <dbReference type="Pfam" id="PF00582"/>
    </source>
</evidence>
<keyword evidence="3" id="KW-0614">Plasmid</keyword>
<accession>A0A1B2EWZ5</accession>
<evidence type="ECO:0000256" key="1">
    <source>
        <dbReference type="ARBA" id="ARBA00008791"/>
    </source>
</evidence>
<dbReference type="EMBL" id="CP016620">
    <property type="protein sequence ID" value="ANY85189.1"/>
    <property type="molecule type" value="Genomic_DNA"/>
</dbReference>
<reference evidence="3" key="1">
    <citation type="submission" date="2016-07" db="EMBL/GenBank/DDBJ databases">
        <title>Microvirga ossetica sp. nov. a new species of rhizobia isolated from root nodules of the legume species Vicia alpestris Steven originated from North Ossetia region in the Caucasus.</title>
        <authorList>
            <person name="Safronova V.I."/>
            <person name="Kuznetsova I.G."/>
            <person name="Sazanova A.L."/>
            <person name="Belimov A."/>
            <person name="Andronov E."/>
            <person name="Osledkin Y.S."/>
            <person name="Onishchuk O.P."/>
            <person name="Kurchak O.N."/>
            <person name="Shaposhnikov A.I."/>
            <person name="Willems A."/>
            <person name="Tikhonovich I.A."/>
        </authorList>
    </citation>
    <scope>NUCLEOTIDE SEQUENCE [LARGE SCALE GENOMIC DNA]</scope>
    <source>
        <strain evidence="3">V5/3M</strain>
        <plasmid evidence="3">unnamed2</plasmid>
        <plasmid evidence="4">unnamed4</plasmid>
    </source>
</reference>
<dbReference type="RefSeq" id="WP_099515367.1">
    <property type="nucleotide sequence ID" value="NZ_CP016619.1"/>
</dbReference>
<dbReference type="AlphaFoldDB" id="A0A1B2EWZ5"/>
<dbReference type="EMBL" id="CP016619">
    <property type="protein sequence ID" value="ANY84479.1"/>
    <property type="molecule type" value="Genomic_DNA"/>
</dbReference>
<dbReference type="InterPro" id="IPR006015">
    <property type="entry name" value="Universal_stress_UspA"/>
</dbReference>
<name>A0A1B2EWZ5_9HYPH</name>
<dbReference type="InterPro" id="IPR006016">
    <property type="entry name" value="UspA"/>
</dbReference>
<dbReference type="KEGG" id="moc:BB934_44155"/>
<dbReference type="PRINTS" id="PR01438">
    <property type="entry name" value="UNVRSLSTRESS"/>
</dbReference>
<proteinExistence type="inferred from homology"/>
<organism evidence="3">
    <name type="scientific">Microvirga ossetica</name>
    <dbReference type="NCBI Taxonomy" id="1882682"/>
    <lineage>
        <taxon>Bacteria</taxon>
        <taxon>Pseudomonadati</taxon>
        <taxon>Pseudomonadota</taxon>
        <taxon>Alphaproteobacteria</taxon>
        <taxon>Hyphomicrobiales</taxon>
        <taxon>Methylobacteriaceae</taxon>
        <taxon>Microvirga</taxon>
    </lineage>
</organism>
<dbReference type="CDD" id="cd00293">
    <property type="entry name" value="USP-like"/>
    <property type="match status" value="1"/>
</dbReference>
<dbReference type="SUPFAM" id="SSF52402">
    <property type="entry name" value="Adenine nucleotide alpha hydrolases-like"/>
    <property type="match status" value="1"/>
</dbReference>
<comment type="similarity">
    <text evidence="1">Belongs to the universal stress protein A family.</text>
</comment>
<dbReference type="OrthoDB" id="9804721at2"/>
<evidence type="ECO:0000313" key="4">
    <source>
        <dbReference type="EMBL" id="ANY85189.1"/>
    </source>
</evidence>